<keyword evidence="4" id="KW-1185">Reference proteome</keyword>
<protein>
    <submittedName>
        <fullName evidence="3">Putative transcription factor C2H2 family</fullName>
    </submittedName>
</protein>
<dbReference type="GO" id="GO:0016567">
    <property type="term" value="P:protein ubiquitination"/>
    <property type="evidence" value="ECO:0007669"/>
    <property type="project" value="TreeGrafter"/>
</dbReference>
<sequence length="212" mass="23315">MSIVLPLLCASKLPRQKLCQVLVTRGEDTALSQLSPQEKKTVEAIVKASEYPLSIVVVGVGDGPWDMMEKFEGKIPRRAFDNFRASTCSLFVNAADIFSKNMDSSRKDVKFASAALLQLPSQYKATQELSILGATRENAVRRIPLPPPRYSSGFVGSERAPHASDNHLCPVCLTNEKNMAFGCGHQTCCDCGPDLETCPICRSAIYLRIKLY</sequence>
<feature type="domain" description="RING-type" evidence="2">
    <location>
        <begin position="169"/>
        <end position="202"/>
    </location>
</feature>
<evidence type="ECO:0000313" key="4">
    <source>
        <dbReference type="Proteomes" id="UP000238479"/>
    </source>
</evidence>
<dbReference type="InterPro" id="IPR001841">
    <property type="entry name" value="Znf_RING"/>
</dbReference>
<proteinExistence type="predicted"/>
<evidence type="ECO:0000259" key="2">
    <source>
        <dbReference type="PROSITE" id="PS50089"/>
    </source>
</evidence>
<accession>A0A2P6P5F6</accession>
<reference evidence="3 4" key="1">
    <citation type="journal article" date="2018" name="Nat. Genet.">
        <title>The Rosa genome provides new insights in the design of modern roses.</title>
        <authorList>
            <person name="Bendahmane M."/>
        </authorList>
    </citation>
    <scope>NUCLEOTIDE SEQUENCE [LARGE SCALE GENOMIC DNA]</scope>
    <source>
        <strain evidence="4">cv. Old Blush</strain>
    </source>
</reference>
<dbReference type="AlphaFoldDB" id="A0A2P6P5F6"/>
<keyword evidence="1" id="KW-0863">Zinc-finger</keyword>
<keyword evidence="1" id="KW-0862">Zinc</keyword>
<evidence type="ECO:0000256" key="1">
    <source>
        <dbReference type="PROSITE-ProRule" id="PRU00175"/>
    </source>
</evidence>
<dbReference type="InterPro" id="IPR013083">
    <property type="entry name" value="Znf_RING/FYVE/PHD"/>
</dbReference>
<dbReference type="EMBL" id="PDCK01000045">
    <property type="protein sequence ID" value="PRQ17163.1"/>
    <property type="molecule type" value="Genomic_DNA"/>
</dbReference>
<keyword evidence="1" id="KW-0479">Metal-binding</keyword>
<dbReference type="OMA" id="FPMETEP"/>
<dbReference type="GO" id="GO:0008270">
    <property type="term" value="F:zinc ion binding"/>
    <property type="evidence" value="ECO:0007669"/>
    <property type="project" value="UniProtKB-KW"/>
</dbReference>
<dbReference type="Pfam" id="PF13920">
    <property type="entry name" value="zf-C3HC4_3"/>
    <property type="match status" value="1"/>
</dbReference>
<comment type="caution">
    <text evidence="3">The sequence shown here is derived from an EMBL/GenBank/DDBJ whole genome shotgun (WGS) entry which is preliminary data.</text>
</comment>
<dbReference type="SUPFAM" id="SSF57850">
    <property type="entry name" value="RING/U-box"/>
    <property type="match status" value="1"/>
</dbReference>
<dbReference type="PANTHER" id="PTHR45751">
    <property type="entry name" value="COPINE FAMILY PROTEIN 1"/>
    <property type="match status" value="1"/>
</dbReference>
<name>A0A2P6P5F6_ROSCH</name>
<dbReference type="InterPro" id="IPR010734">
    <property type="entry name" value="Copine_C"/>
</dbReference>
<organism evidence="3 4">
    <name type="scientific">Rosa chinensis</name>
    <name type="common">China rose</name>
    <dbReference type="NCBI Taxonomy" id="74649"/>
    <lineage>
        <taxon>Eukaryota</taxon>
        <taxon>Viridiplantae</taxon>
        <taxon>Streptophyta</taxon>
        <taxon>Embryophyta</taxon>
        <taxon>Tracheophyta</taxon>
        <taxon>Spermatophyta</taxon>
        <taxon>Magnoliopsida</taxon>
        <taxon>eudicotyledons</taxon>
        <taxon>Gunneridae</taxon>
        <taxon>Pentapetalae</taxon>
        <taxon>rosids</taxon>
        <taxon>fabids</taxon>
        <taxon>Rosales</taxon>
        <taxon>Rosaceae</taxon>
        <taxon>Rosoideae</taxon>
        <taxon>Rosoideae incertae sedis</taxon>
        <taxon>Rosa</taxon>
    </lineage>
</organism>
<evidence type="ECO:0000313" key="3">
    <source>
        <dbReference type="EMBL" id="PRQ17163.1"/>
    </source>
</evidence>
<dbReference type="InterPro" id="IPR052079">
    <property type="entry name" value="E3_ligase/Copine_domain"/>
</dbReference>
<dbReference type="PANTHER" id="PTHR45751:SF38">
    <property type="entry name" value="E3 UBIQUITIN-PROTEIN LIGASE RGLG5-LIKE"/>
    <property type="match status" value="1"/>
</dbReference>
<dbReference type="Pfam" id="PF07002">
    <property type="entry name" value="Copine"/>
    <property type="match status" value="1"/>
</dbReference>
<dbReference type="GO" id="GO:0004842">
    <property type="term" value="F:ubiquitin-protein transferase activity"/>
    <property type="evidence" value="ECO:0007669"/>
    <property type="project" value="TreeGrafter"/>
</dbReference>
<gene>
    <name evidence="3" type="ORF">RchiOBHm_Chr7g0192061</name>
</gene>
<dbReference type="PROSITE" id="PS50089">
    <property type="entry name" value="ZF_RING_2"/>
    <property type="match status" value="1"/>
</dbReference>
<dbReference type="Gene3D" id="3.30.40.10">
    <property type="entry name" value="Zinc/RING finger domain, C3HC4 (zinc finger)"/>
    <property type="match status" value="1"/>
</dbReference>
<dbReference type="Gramene" id="PRQ17163">
    <property type="protein sequence ID" value="PRQ17163"/>
    <property type="gene ID" value="RchiOBHm_Chr7g0192061"/>
</dbReference>
<dbReference type="GO" id="GO:0005634">
    <property type="term" value="C:nucleus"/>
    <property type="evidence" value="ECO:0007669"/>
    <property type="project" value="TreeGrafter"/>
</dbReference>
<dbReference type="Proteomes" id="UP000238479">
    <property type="component" value="Chromosome 7"/>
</dbReference>